<evidence type="ECO:0000313" key="3">
    <source>
        <dbReference type="Proteomes" id="UP000662914"/>
    </source>
</evidence>
<organism evidence="2 3">
    <name type="scientific">Candidatus Desulfobacillus denitrificans</name>
    <dbReference type="NCBI Taxonomy" id="2608985"/>
    <lineage>
        <taxon>Bacteria</taxon>
        <taxon>Pseudomonadati</taxon>
        <taxon>Pseudomonadota</taxon>
        <taxon>Betaproteobacteria</taxon>
        <taxon>Candidatus Desulfobacillus</taxon>
    </lineage>
</organism>
<keyword evidence="1" id="KW-0472">Membrane</keyword>
<accession>A0A809R4B9</accession>
<dbReference type="Pfam" id="PF07963">
    <property type="entry name" value="N_methyl"/>
    <property type="match status" value="1"/>
</dbReference>
<dbReference type="InterPro" id="IPR012902">
    <property type="entry name" value="N_methyl_site"/>
</dbReference>
<dbReference type="NCBIfam" id="TIGR02532">
    <property type="entry name" value="IV_pilin_GFxxxE"/>
    <property type="match status" value="1"/>
</dbReference>
<dbReference type="Proteomes" id="UP000662914">
    <property type="component" value="Chromosome"/>
</dbReference>
<reference evidence="2" key="1">
    <citation type="journal article" name="DNA Res.">
        <title>The physiological potential of anammox bacteria as revealed by their core genome structure.</title>
        <authorList>
            <person name="Okubo T."/>
            <person name="Toyoda A."/>
            <person name="Fukuhara K."/>
            <person name="Uchiyama I."/>
            <person name="Harigaya Y."/>
            <person name="Kuroiwa M."/>
            <person name="Suzuki T."/>
            <person name="Murakami Y."/>
            <person name="Suwa Y."/>
            <person name="Takami H."/>
        </authorList>
    </citation>
    <scope>NUCLEOTIDE SEQUENCE</scope>
    <source>
        <strain evidence="2">317325-3</strain>
    </source>
</reference>
<dbReference type="EMBL" id="AP021857">
    <property type="protein sequence ID" value="BBO21558.1"/>
    <property type="molecule type" value="Genomic_DNA"/>
</dbReference>
<sequence>MTHKSRVQRGVSLVEVLVTLVILAFGMLGLAGIIINGNRAAYEAYQRQQALAIANDMAERLKANQAMLLTGGSNVTMSDTYVGLAPIATPVGDPTNPLHWNALQSASIVDCNAATCDRTQLASFDVALWEGELIGVGETATAGGQRLGGLINPRGCIEGPLAAPSPPNTYRVSVAWQGDVPTVAPGASACARDLNIYVDAAGNLNDATRRLVSLDVTVFEPI</sequence>
<evidence type="ECO:0000313" key="2">
    <source>
        <dbReference type="EMBL" id="BBO21558.1"/>
    </source>
</evidence>
<name>A0A809R4B9_9PROT</name>
<feature type="transmembrane region" description="Helical" evidence="1">
    <location>
        <begin position="12"/>
        <end position="35"/>
    </location>
</feature>
<gene>
    <name evidence="2" type="ORF">DSYM_22570</name>
</gene>
<dbReference type="InterPro" id="IPR013362">
    <property type="entry name" value="Pilus_4_PilV"/>
</dbReference>
<dbReference type="AlphaFoldDB" id="A0A809R4B9"/>
<keyword evidence="1" id="KW-1133">Transmembrane helix</keyword>
<evidence type="ECO:0000256" key="1">
    <source>
        <dbReference type="SAM" id="Phobius"/>
    </source>
</evidence>
<protein>
    <submittedName>
        <fullName evidence="2">Type IV pilus modification protein pilV</fullName>
    </submittedName>
</protein>
<dbReference type="NCBIfam" id="TIGR02523">
    <property type="entry name" value="type_IV_pilV"/>
    <property type="match status" value="1"/>
</dbReference>
<dbReference type="KEGG" id="ddz:DSYM_22570"/>
<proteinExistence type="predicted"/>
<keyword evidence="1" id="KW-0812">Transmembrane</keyword>